<accession>A0A1M4VGV4</accession>
<dbReference type="EMBL" id="FQVI01000004">
    <property type="protein sequence ID" value="SHE68264.1"/>
    <property type="molecule type" value="Genomic_DNA"/>
</dbReference>
<evidence type="ECO:0000313" key="1">
    <source>
        <dbReference type="EMBL" id="SHE68264.1"/>
    </source>
</evidence>
<dbReference type="OrthoDB" id="1955383at2"/>
<evidence type="ECO:0000313" key="2">
    <source>
        <dbReference type="Proteomes" id="UP000184245"/>
    </source>
</evidence>
<dbReference type="AlphaFoldDB" id="A0A1M4VGV4"/>
<organism evidence="1 2">
    <name type="scientific">Lactonifactor longoviformis DSM 17459</name>
    <dbReference type="NCBI Taxonomy" id="1122155"/>
    <lineage>
        <taxon>Bacteria</taxon>
        <taxon>Bacillati</taxon>
        <taxon>Bacillota</taxon>
        <taxon>Clostridia</taxon>
        <taxon>Eubacteriales</taxon>
        <taxon>Clostridiaceae</taxon>
        <taxon>Lactonifactor</taxon>
    </lineage>
</organism>
<dbReference type="RefSeq" id="WP_072849953.1">
    <property type="nucleotide sequence ID" value="NZ_FQVI01000004.1"/>
</dbReference>
<reference evidence="1 2" key="1">
    <citation type="submission" date="2016-11" db="EMBL/GenBank/DDBJ databases">
        <authorList>
            <person name="Jaros S."/>
            <person name="Januszkiewicz K."/>
            <person name="Wedrychowicz H."/>
        </authorList>
    </citation>
    <scope>NUCLEOTIDE SEQUENCE [LARGE SCALE GENOMIC DNA]</scope>
    <source>
        <strain evidence="1 2">DSM 17459</strain>
    </source>
</reference>
<keyword evidence="2" id="KW-1185">Reference proteome</keyword>
<sequence>MEEHVHDKDNEYTLTFDSKCPADASKVLHTVIYKKATCTRVDDIILHFHCSRDSKCVKCQHNYL</sequence>
<gene>
    <name evidence="1" type="ORF">SAMN02745158_01226</name>
</gene>
<dbReference type="Proteomes" id="UP000184245">
    <property type="component" value="Unassembled WGS sequence"/>
</dbReference>
<name>A0A1M4VGV4_9CLOT</name>
<protein>
    <submittedName>
        <fullName evidence="1">Uncharacterized protein</fullName>
    </submittedName>
</protein>
<proteinExistence type="predicted"/>